<comment type="similarity">
    <text evidence="1">Belongs to the esterase D family.</text>
</comment>
<feature type="compositionally biased region" description="Low complexity" evidence="3">
    <location>
        <begin position="15"/>
        <end position="35"/>
    </location>
</feature>
<keyword evidence="2" id="KW-0378">Hydrolase</keyword>
<evidence type="ECO:0000256" key="2">
    <source>
        <dbReference type="ARBA" id="ARBA00022801"/>
    </source>
</evidence>
<dbReference type="InterPro" id="IPR029058">
    <property type="entry name" value="AB_hydrolase_fold"/>
</dbReference>
<organism evidence="4 5">
    <name type="scientific">Stenotrophomonas panacihumi</name>
    <dbReference type="NCBI Taxonomy" id="676599"/>
    <lineage>
        <taxon>Bacteria</taxon>
        <taxon>Pseudomonadati</taxon>
        <taxon>Pseudomonadota</taxon>
        <taxon>Gammaproteobacteria</taxon>
        <taxon>Lysobacterales</taxon>
        <taxon>Lysobacteraceae</taxon>
        <taxon>Stenotrophomonas</taxon>
    </lineage>
</organism>
<reference evidence="4 5" key="1">
    <citation type="submission" date="2015-10" db="EMBL/GenBank/DDBJ databases">
        <title>Genome sequencing and analysis of members of genus Stenotrophomonas.</title>
        <authorList>
            <person name="Patil P.P."/>
            <person name="Midha S."/>
            <person name="Patil P.B."/>
        </authorList>
    </citation>
    <scope>NUCLEOTIDE SEQUENCE [LARGE SCALE GENOMIC DNA]</scope>
    <source>
        <strain evidence="4 5">JCM 16536</strain>
    </source>
</reference>
<dbReference type="GO" id="GO:0016788">
    <property type="term" value="F:hydrolase activity, acting on ester bonds"/>
    <property type="evidence" value="ECO:0007669"/>
    <property type="project" value="TreeGrafter"/>
</dbReference>
<evidence type="ECO:0000313" key="4">
    <source>
        <dbReference type="EMBL" id="KRG43316.1"/>
    </source>
</evidence>
<dbReference type="SUPFAM" id="SSF53474">
    <property type="entry name" value="alpha/beta-Hydrolases"/>
    <property type="match status" value="1"/>
</dbReference>
<gene>
    <name evidence="4" type="ORF">ARC20_00720</name>
</gene>
<keyword evidence="5" id="KW-1185">Reference proteome</keyword>
<proteinExistence type="inferred from homology"/>
<dbReference type="Pfam" id="PF00756">
    <property type="entry name" value="Esterase"/>
    <property type="match status" value="1"/>
</dbReference>
<dbReference type="InterPro" id="IPR000801">
    <property type="entry name" value="Esterase-like"/>
</dbReference>
<evidence type="ECO:0000256" key="1">
    <source>
        <dbReference type="ARBA" id="ARBA00005622"/>
    </source>
</evidence>
<dbReference type="Proteomes" id="UP000051802">
    <property type="component" value="Unassembled WGS sequence"/>
</dbReference>
<protein>
    <submittedName>
        <fullName evidence="4">Esterase</fullName>
    </submittedName>
</protein>
<name>A0A0R0AQT0_9GAMM</name>
<dbReference type="AlphaFoldDB" id="A0A0R0AQT0"/>
<feature type="region of interest" description="Disordered" evidence="3">
    <location>
        <begin position="7"/>
        <end position="44"/>
    </location>
</feature>
<dbReference type="STRING" id="676599.ARC20_00720"/>
<evidence type="ECO:0000313" key="5">
    <source>
        <dbReference type="Proteomes" id="UP000051802"/>
    </source>
</evidence>
<dbReference type="Gene3D" id="3.40.50.1820">
    <property type="entry name" value="alpha/beta hydrolase"/>
    <property type="match status" value="1"/>
</dbReference>
<comment type="caution">
    <text evidence="4">The sequence shown here is derived from an EMBL/GenBank/DDBJ whole genome shotgun (WGS) entry which is preliminary data.</text>
</comment>
<dbReference type="PANTHER" id="PTHR40841:SF2">
    <property type="entry name" value="SIDEROPHORE-DEGRADING ESTERASE (EUROFUNG)"/>
    <property type="match status" value="1"/>
</dbReference>
<dbReference type="InterPro" id="IPR052558">
    <property type="entry name" value="Siderophore_Hydrolase_D"/>
</dbReference>
<accession>A0A0R0AQT0</accession>
<evidence type="ECO:0000256" key="3">
    <source>
        <dbReference type="SAM" id="MobiDB-lite"/>
    </source>
</evidence>
<dbReference type="EMBL" id="LLXU01000076">
    <property type="protein sequence ID" value="KRG43316.1"/>
    <property type="molecule type" value="Genomic_DNA"/>
</dbReference>
<sequence>MLCLAACGKTPESTPPDTAATAAPATAPTTPAAPASGQRGQGLPYEVTGSEVWNVPDPVSGRDYQVFVALPRGYADAPERRYPVLYVTDADYAFPLIRQIARRINLDGPQVDDFILVGLSYAVGEDGMRSRRRDYTPTAAGSDGAPADAVHGQADAYTRYLREQVLPFVAGRYRTDEARRLFLGHSYGSLLGSQILLSDPGMFSGYLLGSPSFWYDHHVMEQREKQYAQAHQDLPAAVYMYVGEYEEARPGDPSRTTTAYMVSDTRRMAAALRSRHYASLRLKVDVLNDEDHLSVAPRGFTHGLKFLLGAGKG</sequence>
<dbReference type="PANTHER" id="PTHR40841">
    <property type="entry name" value="SIDEROPHORE TRIACETYLFUSARININE C ESTERASE"/>
    <property type="match status" value="1"/>
</dbReference>